<dbReference type="GeneID" id="101241638"/>
<keyword evidence="1" id="KW-1133">Transmembrane helix</keyword>
<feature type="transmembrane region" description="Helical" evidence="1">
    <location>
        <begin position="224"/>
        <end position="242"/>
    </location>
</feature>
<gene>
    <name evidence="3" type="primary">LOC101241638</name>
</gene>
<feature type="transmembrane region" description="Helical" evidence="1">
    <location>
        <begin position="140"/>
        <end position="162"/>
    </location>
</feature>
<sequence>MEMEIIRVICFISVTVNLLTFLRLFCPQIVRLFLNKKDREKREVCVINKLRRRKCITKANGISMLIINSFMSIIFIISAAYNVIFTSVLKKPFSTFSVSISLPIMVCLGYVLFNAFQFILCKQLNRRNCTDMIKNFTHAVILLSIVYTEENGLAGVLILFSYGSTITSEVKNVTKLCRSVNYKSVLIFDLIAQAVFNIGVPVLSYAFIVILTKEPFSTMRHASLITFGAGLLLYVIFVSFFFKHQCHLFLDEYAWAKLLETQHNWKADSHKRQISCLKTNKQKPIFLTIKKLTANFLYKDFVKINI</sequence>
<feature type="transmembrane region" description="Helical" evidence="1">
    <location>
        <begin position="190"/>
        <end position="212"/>
    </location>
</feature>
<name>A0ABM4B5P4_HYDVU</name>
<dbReference type="RefSeq" id="XP_065644157.1">
    <property type="nucleotide sequence ID" value="XM_065788085.1"/>
</dbReference>
<evidence type="ECO:0000313" key="3">
    <source>
        <dbReference type="RefSeq" id="XP_065644157.1"/>
    </source>
</evidence>
<evidence type="ECO:0000313" key="2">
    <source>
        <dbReference type="Proteomes" id="UP001652625"/>
    </source>
</evidence>
<reference evidence="3" key="2">
    <citation type="submission" date="2025-08" db="UniProtKB">
        <authorList>
            <consortium name="RefSeq"/>
        </authorList>
    </citation>
    <scope>IDENTIFICATION</scope>
</reference>
<feature type="transmembrane region" description="Helical" evidence="1">
    <location>
        <begin position="6"/>
        <end position="26"/>
    </location>
</feature>
<feature type="transmembrane region" description="Helical" evidence="1">
    <location>
        <begin position="61"/>
        <end position="84"/>
    </location>
</feature>
<keyword evidence="2" id="KW-1185">Reference proteome</keyword>
<keyword evidence="1" id="KW-0812">Transmembrane</keyword>
<feature type="transmembrane region" description="Helical" evidence="1">
    <location>
        <begin position="96"/>
        <end position="120"/>
    </location>
</feature>
<organism evidence="2 3">
    <name type="scientific">Hydra vulgaris</name>
    <name type="common">Hydra</name>
    <name type="synonym">Hydra attenuata</name>
    <dbReference type="NCBI Taxonomy" id="6087"/>
    <lineage>
        <taxon>Eukaryota</taxon>
        <taxon>Metazoa</taxon>
        <taxon>Cnidaria</taxon>
        <taxon>Hydrozoa</taxon>
        <taxon>Hydroidolina</taxon>
        <taxon>Anthoathecata</taxon>
        <taxon>Aplanulata</taxon>
        <taxon>Hydridae</taxon>
        <taxon>Hydra</taxon>
    </lineage>
</organism>
<dbReference type="Proteomes" id="UP001652625">
    <property type="component" value="Chromosome 01"/>
</dbReference>
<evidence type="ECO:0000256" key="1">
    <source>
        <dbReference type="SAM" id="Phobius"/>
    </source>
</evidence>
<accession>A0ABM4B5P4</accession>
<proteinExistence type="predicted"/>
<reference evidence="2" key="1">
    <citation type="submission" date="2025-05" db="UniProtKB">
        <authorList>
            <consortium name="RefSeq"/>
        </authorList>
    </citation>
    <scope>NUCLEOTIDE SEQUENCE [LARGE SCALE GENOMIC DNA]</scope>
</reference>
<keyword evidence="1" id="KW-0472">Membrane</keyword>
<protein>
    <submittedName>
        <fullName evidence="3">Uncharacterized protein LOC101241638</fullName>
    </submittedName>
</protein>